<dbReference type="EMBL" id="AP012157">
    <property type="protein sequence ID" value="BAK17759.1"/>
    <property type="molecule type" value="Genomic_DNA"/>
</dbReference>
<dbReference type="Pfam" id="PF00092">
    <property type="entry name" value="VWA"/>
    <property type="match status" value="1"/>
</dbReference>
<gene>
    <name evidence="3" type="ordered locus">SSIL_3336</name>
</gene>
<keyword evidence="4" id="KW-1185">Reference proteome</keyword>
<dbReference type="SMART" id="SM00635">
    <property type="entry name" value="BID_2"/>
    <property type="match status" value="1"/>
</dbReference>
<evidence type="ECO:0000313" key="4">
    <source>
        <dbReference type="Proteomes" id="UP000006691"/>
    </source>
</evidence>
<dbReference type="InterPro" id="IPR003343">
    <property type="entry name" value="Big_2"/>
</dbReference>
<keyword evidence="1" id="KW-0732">Signal</keyword>
<evidence type="ECO:0000313" key="3">
    <source>
        <dbReference type="EMBL" id="BAK17759.1"/>
    </source>
</evidence>
<dbReference type="InterPro" id="IPR008964">
    <property type="entry name" value="Invasin/intimin_cell_adhesion"/>
</dbReference>
<dbReference type="HOGENOM" id="CLU_303986_0_0_9"/>
<proteinExistence type="predicted"/>
<dbReference type="PATRIC" id="fig|1002809.3.peg.3376"/>
<feature type="chain" id="PRO_5038474732" evidence="1">
    <location>
        <begin position="22"/>
        <end position="961"/>
    </location>
</feature>
<dbReference type="STRING" id="1002809.SSIL_3336"/>
<dbReference type="eggNOG" id="COG5492">
    <property type="taxonomic scope" value="Bacteria"/>
</dbReference>
<dbReference type="CDD" id="cd00198">
    <property type="entry name" value="vWFA"/>
    <property type="match status" value="1"/>
</dbReference>
<dbReference type="SUPFAM" id="SSF53300">
    <property type="entry name" value="vWA-like"/>
    <property type="match status" value="1"/>
</dbReference>
<dbReference type="eggNOG" id="COG2304">
    <property type="taxonomic scope" value="Bacteria"/>
</dbReference>
<protein>
    <submittedName>
        <fullName evidence="3">Uncharacterized protein containing a von Willebrand factor type A domain</fullName>
    </submittedName>
</protein>
<sequence>MKIYIKILVAFVLLLSINTPSINTSSKTVEAAYDYSNLSCTNEQGRDIVFVIQDTPDIQSHDPDQSRVTEVLSLMDDASSKDRFGFVGFNKEVTKELALTNNIVQAKSKLNEFGKNISPYMANDLSKGLEKAVDELTKKSTSNDKVIVIMTVGNSIYNEVSKKLAAKAYEEDITIHTISFGDPLYADAPFLTEIAKLTGGNYTHSPNAAFLKDVLSKLSIPVQNFSGREVYSDWTLTQDVVEPNGLLIHDNVKVDLNGYDLTVNGQLVMQSCSEMRAVNSVITAKDLHQQSRATIHLNNSQLNVKNELVQDGNVLVNGNYGSASIPEIKVNMYNQKIHGFLRLAGQLMEVEKDFLQEGNINFEKGRVTVQQDAVQKGYLNVQEGKLQVNGNLTINGGPLMDVAFTENKSLNVGGGVVQVGFDDGIGSTGNVKQLSGQLYVNHGTVEIFGDYTISDGWLTMIKGSMDTTSAGYGPGDGDYVRVHGNFTMASLRNHMERQYSYIGQPMNDQSHLTDGVLEVAGDFRQMGNTESHSTYSDRYQKYEKNYSKFNFNASGRHKVLLTGKGNISFASSGASFNILEVSGKYSDYTVSGPVKWKYDHLIERSVSANADLASLSINDIPVVGFDPKVKNYFNHIVQPGSFTSGVSTLKVEARADDYLNAKVEVLNNIISTDGTAKVQVLVTAHDGTTQNVYTINVKVGSGSNGQVTSVTLDREELLFTEEGTNFKPNRATLTHTVYPNNAVNQKVLWTSSNHSVVTVSPSGIVTPVGIGQASITVTTEDGNFSDSVTVKVLKQVDLLEGIKTLADLVSDNDRYNRIMNGLYDMNKIGIVVPGTYIQSINFSALGNLAVGTVKTNLAAPKVDKVEVSINGIPLLANTVTAYEEFTFLRATMSVRDYIEVIAYDATGNELERVSSSYPVNFTAGTPVVPGFYSIQRLLADPATFSLILDYYSPEQLRFAAQ</sequence>
<evidence type="ECO:0000256" key="1">
    <source>
        <dbReference type="SAM" id="SignalP"/>
    </source>
</evidence>
<dbReference type="SMART" id="SM00327">
    <property type="entry name" value="VWA"/>
    <property type="match status" value="1"/>
</dbReference>
<dbReference type="SUPFAM" id="SSF49373">
    <property type="entry name" value="Invasin/intimin cell-adhesion fragments"/>
    <property type="match status" value="1"/>
</dbReference>
<dbReference type="AlphaFoldDB" id="F2F3W1"/>
<dbReference type="Gene3D" id="3.40.50.410">
    <property type="entry name" value="von Willebrand factor, type A domain"/>
    <property type="match status" value="1"/>
</dbReference>
<dbReference type="PROSITE" id="PS50234">
    <property type="entry name" value="VWFA"/>
    <property type="match status" value="1"/>
</dbReference>
<dbReference type="KEGG" id="siv:SSIL_3336"/>
<dbReference type="Pfam" id="PF02368">
    <property type="entry name" value="Big_2"/>
    <property type="match status" value="1"/>
</dbReference>
<reference evidence="4" key="1">
    <citation type="submission" date="2011-04" db="EMBL/GenBank/DDBJ databases">
        <title>Genome sequence of Solibacillus silvestris StLB046.</title>
        <authorList>
            <person name="Morohoshi T."/>
            <person name="Someya N."/>
            <person name="Ikeda T."/>
        </authorList>
    </citation>
    <scope>NUCLEOTIDE SEQUENCE [LARGE SCALE GENOMIC DNA]</scope>
    <source>
        <strain evidence="4">StLB046</strain>
    </source>
</reference>
<accession>F2F3W1</accession>
<dbReference type="Proteomes" id="UP000006691">
    <property type="component" value="Chromosome"/>
</dbReference>
<evidence type="ECO:0000259" key="2">
    <source>
        <dbReference type="PROSITE" id="PS50234"/>
    </source>
</evidence>
<dbReference type="InterPro" id="IPR036465">
    <property type="entry name" value="vWFA_dom_sf"/>
</dbReference>
<dbReference type="InterPro" id="IPR002035">
    <property type="entry name" value="VWF_A"/>
</dbReference>
<feature type="signal peptide" evidence="1">
    <location>
        <begin position="1"/>
        <end position="21"/>
    </location>
</feature>
<reference evidence="3 4" key="2">
    <citation type="journal article" date="2012" name="J. Biosci. Bioeng.">
        <title>Complete genome sequence and characterization of the N-acylhomoserine lactone-degrading gene of the potato leaf-associated Solibacillus silvestris.</title>
        <authorList>
            <person name="Morohoshi T."/>
            <person name="Tominaga Y."/>
            <person name="Someya N."/>
            <person name="Ikeda T."/>
        </authorList>
    </citation>
    <scope>NUCLEOTIDE SEQUENCE [LARGE SCALE GENOMIC DNA]</scope>
    <source>
        <strain evidence="3 4">StLB046</strain>
    </source>
</reference>
<dbReference type="RefSeq" id="WP_014824701.1">
    <property type="nucleotide sequence ID" value="NC_018065.1"/>
</dbReference>
<name>F2F3W1_SOLSS</name>
<feature type="domain" description="VWFA" evidence="2">
    <location>
        <begin position="47"/>
        <end position="218"/>
    </location>
</feature>
<organism evidence="3 4">
    <name type="scientific">Solibacillus silvestris (strain StLB046)</name>
    <name type="common">Bacillus silvestris</name>
    <dbReference type="NCBI Taxonomy" id="1002809"/>
    <lineage>
        <taxon>Bacteria</taxon>
        <taxon>Bacillati</taxon>
        <taxon>Bacillota</taxon>
        <taxon>Bacilli</taxon>
        <taxon>Bacillales</taxon>
        <taxon>Caryophanaceae</taxon>
        <taxon>Solibacillus</taxon>
    </lineage>
</organism>
<dbReference type="Gene3D" id="2.60.40.1080">
    <property type="match status" value="1"/>
</dbReference>